<sequence>MSLKTNFSNINSLFLLTKHRGGIQFTINGFRYFNLVLISKVAGTGDIVKGARTSWMSMSWNWQSNAALVGQSLSFRVTGTLPPLGTWLPPIGSSAKHSPARISGFKHITKTIKRSNSNPIMQHFLGGDMI</sequence>
<comment type="caution">
    <text evidence="3">The sequence shown here is derived from an EMBL/GenBank/DDBJ whole genome shotgun (WGS) entry which is preliminary data.</text>
</comment>
<comment type="function">
    <text evidence="1">Causes loosening and extension of plant cell walls by disrupting non-covalent bonding between cellulose microfibrils and matrix glucans. No enzymatic activity has been found.</text>
</comment>
<organism evidence="3 4">
    <name type="scientific">Hibiscus sabdariffa</name>
    <name type="common">roselle</name>
    <dbReference type="NCBI Taxonomy" id="183260"/>
    <lineage>
        <taxon>Eukaryota</taxon>
        <taxon>Viridiplantae</taxon>
        <taxon>Streptophyta</taxon>
        <taxon>Embryophyta</taxon>
        <taxon>Tracheophyta</taxon>
        <taxon>Spermatophyta</taxon>
        <taxon>Magnoliopsida</taxon>
        <taxon>eudicotyledons</taxon>
        <taxon>Gunneridae</taxon>
        <taxon>Pentapetalae</taxon>
        <taxon>rosids</taxon>
        <taxon>malvids</taxon>
        <taxon>Malvales</taxon>
        <taxon>Malvaceae</taxon>
        <taxon>Malvoideae</taxon>
        <taxon>Hibiscus</taxon>
    </lineage>
</organism>
<dbReference type="SUPFAM" id="SSF49590">
    <property type="entry name" value="PHL pollen allergen"/>
    <property type="match status" value="1"/>
</dbReference>
<dbReference type="InterPro" id="IPR036749">
    <property type="entry name" value="Expansin_CBD_sf"/>
</dbReference>
<dbReference type="EMBL" id="JBBPBN010000054">
    <property type="protein sequence ID" value="KAK8990408.1"/>
    <property type="molecule type" value="Genomic_DNA"/>
</dbReference>
<keyword evidence="1" id="KW-0964">Secreted</keyword>
<dbReference type="InterPro" id="IPR007117">
    <property type="entry name" value="Expansin_CBD"/>
</dbReference>
<proteinExistence type="inferred from homology"/>
<dbReference type="Proteomes" id="UP001396334">
    <property type="component" value="Unassembled WGS sequence"/>
</dbReference>
<dbReference type="PANTHER" id="PTHR31867">
    <property type="entry name" value="EXPANSIN-A15"/>
    <property type="match status" value="1"/>
</dbReference>
<dbReference type="PRINTS" id="PR01226">
    <property type="entry name" value="EXPANSIN"/>
</dbReference>
<evidence type="ECO:0000256" key="1">
    <source>
        <dbReference type="RuleBase" id="RU365023"/>
    </source>
</evidence>
<keyword evidence="4" id="KW-1185">Reference proteome</keyword>
<dbReference type="Pfam" id="PF01357">
    <property type="entry name" value="Expansin_C"/>
    <property type="match status" value="1"/>
</dbReference>
<dbReference type="InterPro" id="IPR002963">
    <property type="entry name" value="Expansin"/>
</dbReference>
<comment type="similarity">
    <text evidence="1">Belongs to the expansin family. Expansin A subfamily.</text>
</comment>
<evidence type="ECO:0000259" key="2">
    <source>
        <dbReference type="Pfam" id="PF01357"/>
    </source>
</evidence>
<reference evidence="3 4" key="1">
    <citation type="journal article" date="2024" name="G3 (Bethesda)">
        <title>Genome assembly of Hibiscus sabdariffa L. provides insights into metabolisms of medicinal natural products.</title>
        <authorList>
            <person name="Kim T."/>
        </authorList>
    </citation>
    <scope>NUCLEOTIDE SEQUENCE [LARGE SCALE GENOMIC DNA]</scope>
    <source>
        <strain evidence="3">TK-2024</strain>
        <tissue evidence="3">Old leaves</tissue>
    </source>
</reference>
<keyword evidence="1" id="KW-0134">Cell wall</keyword>
<feature type="domain" description="Expansin-like CBD" evidence="2">
    <location>
        <begin position="23"/>
        <end position="79"/>
    </location>
</feature>
<comment type="subcellular location">
    <subcellularLocation>
        <location evidence="1">Secreted</location>
        <location evidence="1">Cell wall</location>
    </subcellularLocation>
    <subcellularLocation>
        <location evidence="1">Membrane</location>
        <topology evidence="1">Peripheral membrane protein</topology>
    </subcellularLocation>
</comment>
<gene>
    <name evidence="3" type="ORF">V6N11_009110</name>
</gene>
<name>A0ABR2PQ07_9ROSI</name>
<accession>A0ABR2PQ07</accession>
<keyword evidence="1" id="KW-0961">Cell wall biogenesis/degradation</keyword>
<evidence type="ECO:0000313" key="3">
    <source>
        <dbReference type="EMBL" id="KAK8990408.1"/>
    </source>
</evidence>
<evidence type="ECO:0000313" key="4">
    <source>
        <dbReference type="Proteomes" id="UP001396334"/>
    </source>
</evidence>
<protein>
    <recommendedName>
        <fullName evidence="1">Expansin</fullName>
    </recommendedName>
</protein>